<evidence type="ECO:0000313" key="3">
    <source>
        <dbReference type="Proteomes" id="UP000019678"/>
    </source>
</evidence>
<dbReference type="eggNOG" id="COG1475">
    <property type="taxonomic scope" value="Bacteria"/>
</dbReference>
<accession>A0A017TH87</accession>
<dbReference type="AlphaFoldDB" id="A0A017TH87"/>
<dbReference type="InterPro" id="IPR003115">
    <property type="entry name" value="ParB_N"/>
</dbReference>
<dbReference type="Gene3D" id="3.90.1530.10">
    <property type="entry name" value="Conserved hypothetical protein from pyrococcus furiosus pfu- 392566-001, ParB domain"/>
    <property type="match status" value="1"/>
</dbReference>
<evidence type="ECO:0000313" key="2">
    <source>
        <dbReference type="EMBL" id="EYF08589.1"/>
    </source>
</evidence>
<organism evidence="2 3">
    <name type="scientific">Chondromyces apiculatus DSM 436</name>
    <dbReference type="NCBI Taxonomy" id="1192034"/>
    <lineage>
        <taxon>Bacteria</taxon>
        <taxon>Pseudomonadati</taxon>
        <taxon>Myxococcota</taxon>
        <taxon>Polyangia</taxon>
        <taxon>Polyangiales</taxon>
        <taxon>Polyangiaceae</taxon>
        <taxon>Chondromyces</taxon>
    </lineage>
</organism>
<protein>
    <recommendedName>
        <fullName evidence="1">ParB-like N-terminal domain-containing protein</fullName>
    </recommendedName>
</protein>
<comment type="caution">
    <text evidence="2">The sequence shown here is derived from an EMBL/GenBank/DDBJ whole genome shotgun (WGS) entry which is preliminary data.</text>
</comment>
<dbReference type="OrthoDB" id="7033576at2"/>
<gene>
    <name evidence="2" type="ORF">CAP_4119</name>
</gene>
<dbReference type="RefSeq" id="WP_081864494.1">
    <property type="nucleotide sequence ID" value="NZ_ASRX01000003.1"/>
</dbReference>
<sequence>MVDGPNLYAYVSANPIRLHDPNGRWGLPSLQEVQATLSRAGQSVSSVYGKTTAAAARAYDATAEVASRAANTAATAAAKHVLIPAVETIFGGSAASAPTTTQEAREAPKAQTYTEQAVGIVASTTGGVVGSKLLGAAISRFGLSAVKSSGFAVAAGAGSGGSVGSLAGNDIMRGEVSSAEDYLGATVTGAVLGIAYRGAGQGLGKAGDAMTKAAHKSIEKAAPVVKEIVLAPAGLFLGTGPGGRLPRLPSGKATPDSMMVNPRALRPTHEVDSRSAVDNLKKKLTKEGFDPTQPIQAVEVEGSLYITDGHHRTAASIKANIKEVPVEVRQPSTQMEAEQLFRDYAGTLQGGDRGF</sequence>
<dbReference type="InterPro" id="IPR036086">
    <property type="entry name" value="ParB/Sulfiredoxin_sf"/>
</dbReference>
<dbReference type="EMBL" id="ASRX01000003">
    <property type="protein sequence ID" value="EYF08589.1"/>
    <property type="molecule type" value="Genomic_DNA"/>
</dbReference>
<dbReference type="SUPFAM" id="SSF110849">
    <property type="entry name" value="ParB/Sulfiredoxin"/>
    <property type="match status" value="1"/>
</dbReference>
<keyword evidence="3" id="KW-1185">Reference proteome</keyword>
<proteinExistence type="predicted"/>
<dbReference type="Proteomes" id="UP000019678">
    <property type="component" value="Unassembled WGS sequence"/>
</dbReference>
<name>A0A017TH87_9BACT</name>
<evidence type="ECO:0000259" key="1">
    <source>
        <dbReference type="SMART" id="SM00470"/>
    </source>
</evidence>
<dbReference type="SMART" id="SM00470">
    <property type="entry name" value="ParB"/>
    <property type="match status" value="1"/>
</dbReference>
<reference evidence="2 3" key="1">
    <citation type="submission" date="2013-05" db="EMBL/GenBank/DDBJ databases">
        <title>Genome assembly of Chondromyces apiculatus DSM 436.</title>
        <authorList>
            <person name="Sharma G."/>
            <person name="Khatri I."/>
            <person name="Kaur C."/>
            <person name="Mayilraj S."/>
            <person name="Subramanian S."/>
        </authorList>
    </citation>
    <scope>NUCLEOTIDE SEQUENCE [LARGE SCALE GENOMIC DNA]</scope>
    <source>
        <strain evidence="2 3">DSM 436</strain>
    </source>
</reference>
<feature type="domain" description="ParB-like N-terminal" evidence="1">
    <location>
        <begin position="251"/>
        <end position="343"/>
    </location>
</feature>